<keyword evidence="2" id="KW-0813">Transport</keyword>
<feature type="domain" description="GMP phosphodiesterase delta subunit" evidence="5">
    <location>
        <begin position="30"/>
        <end position="187"/>
    </location>
</feature>
<dbReference type="SUPFAM" id="SSF81296">
    <property type="entry name" value="E set domains"/>
    <property type="match status" value="1"/>
</dbReference>
<organism evidence="6 7">
    <name type="scientific">Acrasis kona</name>
    <dbReference type="NCBI Taxonomy" id="1008807"/>
    <lineage>
        <taxon>Eukaryota</taxon>
        <taxon>Discoba</taxon>
        <taxon>Heterolobosea</taxon>
        <taxon>Tetramitia</taxon>
        <taxon>Eutetramitia</taxon>
        <taxon>Acrasidae</taxon>
        <taxon>Acrasis</taxon>
    </lineage>
</organism>
<dbReference type="InterPro" id="IPR014756">
    <property type="entry name" value="Ig_E-set"/>
</dbReference>
<name>A0AAW2Z8D0_9EUKA</name>
<dbReference type="InterPro" id="IPR051519">
    <property type="entry name" value="PDE6D_unc-119_myristoyl-bd"/>
</dbReference>
<dbReference type="GO" id="GO:0008289">
    <property type="term" value="F:lipid binding"/>
    <property type="evidence" value="ECO:0007669"/>
    <property type="project" value="UniProtKB-KW"/>
</dbReference>
<dbReference type="Proteomes" id="UP001431209">
    <property type="component" value="Unassembled WGS sequence"/>
</dbReference>
<dbReference type="EMBL" id="JAOPGA020001155">
    <property type="protein sequence ID" value="KAL0485614.1"/>
    <property type="molecule type" value="Genomic_DNA"/>
</dbReference>
<evidence type="ECO:0000256" key="1">
    <source>
        <dbReference type="ARBA" id="ARBA00008102"/>
    </source>
</evidence>
<dbReference type="GO" id="GO:0005929">
    <property type="term" value="C:cilium"/>
    <property type="evidence" value="ECO:0007669"/>
    <property type="project" value="TreeGrafter"/>
</dbReference>
<keyword evidence="7" id="KW-1185">Reference proteome</keyword>
<evidence type="ECO:0000259" key="5">
    <source>
        <dbReference type="Pfam" id="PF05351"/>
    </source>
</evidence>
<comment type="caution">
    <text evidence="6">The sequence shown here is derived from an EMBL/GenBank/DDBJ whole genome shotgun (WGS) entry which is preliminary data.</text>
</comment>
<evidence type="ECO:0000313" key="7">
    <source>
        <dbReference type="Proteomes" id="UP001431209"/>
    </source>
</evidence>
<dbReference type="AlphaFoldDB" id="A0AAW2Z8D0"/>
<dbReference type="PANTHER" id="PTHR12951:SF1">
    <property type="entry name" value="PROTEIN UNC-119 HOMOLOG"/>
    <property type="match status" value="1"/>
</dbReference>
<dbReference type="Pfam" id="PF05351">
    <property type="entry name" value="GMP_PDE_delta"/>
    <property type="match status" value="1"/>
</dbReference>
<dbReference type="GO" id="GO:0042953">
    <property type="term" value="P:lipoprotein transport"/>
    <property type="evidence" value="ECO:0007669"/>
    <property type="project" value="TreeGrafter"/>
</dbReference>
<reference evidence="6 7" key="1">
    <citation type="submission" date="2024-03" db="EMBL/GenBank/DDBJ databases">
        <title>The Acrasis kona genome and developmental transcriptomes reveal deep origins of eukaryotic multicellular pathways.</title>
        <authorList>
            <person name="Sheikh S."/>
            <person name="Fu C.-J."/>
            <person name="Brown M.W."/>
            <person name="Baldauf S.L."/>
        </authorList>
    </citation>
    <scope>NUCLEOTIDE SEQUENCE [LARGE SCALE GENOMIC DNA]</scope>
    <source>
        <strain evidence="6 7">ATCC MYA-3509</strain>
    </source>
</reference>
<evidence type="ECO:0000256" key="2">
    <source>
        <dbReference type="ARBA" id="ARBA00022448"/>
    </source>
</evidence>
<accession>A0AAW2Z8D0</accession>
<keyword evidence="4" id="KW-0446">Lipid-binding</keyword>
<comment type="similarity">
    <text evidence="1">Belongs to the PDE6D/unc-119 family.</text>
</comment>
<evidence type="ECO:0000313" key="6">
    <source>
        <dbReference type="EMBL" id="KAL0485614.1"/>
    </source>
</evidence>
<dbReference type="Gene3D" id="2.70.50.40">
    <property type="entry name" value="GMP phosphodiesterase, delta subunit"/>
    <property type="match status" value="1"/>
</dbReference>
<dbReference type="GO" id="GO:0060271">
    <property type="term" value="P:cilium assembly"/>
    <property type="evidence" value="ECO:0007669"/>
    <property type="project" value="TreeGrafter"/>
</dbReference>
<gene>
    <name evidence="6" type="ORF">AKO1_011932</name>
</gene>
<sequence>MASPQTRKPKPDEVLKHTKPTDSFLCPLSANTAGIQFLQFKIRNTEDGSTIFETSAEESAKELLNLDSIDENALRTIKYQFDKSFLRTKSIGTTDSLVFQVGDKPVQNFRMIERHYFKEKLLKSFDFNFKFCIPNSVNSWECIYEMPTLSEKEAKEIEDHPYETKSDSFYFVNDGDLIMHNKASYAYVDKK</sequence>
<evidence type="ECO:0000256" key="4">
    <source>
        <dbReference type="ARBA" id="ARBA00023121"/>
    </source>
</evidence>
<protein>
    <recommendedName>
        <fullName evidence="5">GMP phosphodiesterase delta subunit domain-containing protein</fullName>
    </recommendedName>
</protein>
<dbReference type="PANTHER" id="PTHR12951">
    <property type="entry name" value="RETINAL PROTEIN 4"/>
    <property type="match status" value="1"/>
</dbReference>
<dbReference type="InterPro" id="IPR037036">
    <property type="entry name" value="PDED_dom_sf"/>
</dbReference>
<dbReference type="FunFam" id="2.70.50.40:FF:000003">
    <property type="entry name" value="UNC119 homologue, putative"/>
    <property type="match status" value="1"/>
</dbReference>
<proteinExistence type="inferred from homology"/>
<evidence type="ECO:0000256" key="3">
    <source>
        <dbReference type="ARBA" id="ARBA00022927"/>
    </source>
</evidence>
<keyword evidence="3" id="KW-0653">Protein transport</keyword>
<dbReference type="InterPro" id="IPR008015">
    <property type="entry name" value="PDED_dom"/>
</dbReference>